<feature type="domain" description="HTH tetR-type" evidence="4">
    <location>
        <begin position="2"/>
        <end position="62"/>
    </location>
</feature>
<evidence type="ECO:0000256" key="1">
    <source>
        <dbReference type="ARBA" id="ARBA00022491"/>
    </source>
</evidence>
<evidence type="ECO:0000259" key="4">
    <source>
        <dbReference type="PROSITE" id="PS50977"/>
    </source>
</evidence>
<keyword evidence="6" id="KW-1185">Reference proteome</keyword>
<dbReference type="Gene3D" id="1.10.357.10">
    <property type="entry name" value="Tetracycline Repressor, domain 2"/>
    <property type="match status" value="1"/>
</dbReference>
<evidence type="ECO:0000313" key="5">
    <source>
        <dbReference type="EMBL" id="TDQ36561.1"/>
    </source>
</evidence>
<dbReference type="PANTHER" id="PTHR43479">
    <property type="entry name" value="ACREF/ENVCD OPERON REPRESSOR-RELATED"/>
    <property type="match status" value="1"/>
</dbReference>
<comment type="caution">
    <text evidence="5">The sequence shown here is derived from an EMBL/GenBank/DDBJ whole genome shotgun (WGS) entry which is preliminary data.</text>
</comment>
<dbReference type="PRINTS" id="PR00455">
    <property type="entry name" value="HTHTETR"/>
</dbReference>
<dbReference type="InterPro" id="IPR050624">
    <property type="entry name" value="HTH-type_Tx_Regulator"/>
</dbReference>
<evidence type="ECO:0000256" key="2">
    <source>
        <dbReference type="ARBA" id="ARBA00023125"/>
    </source>
</evidence>
<accession>A0A4R6TTE2</accession>
<name>A0A4R6TTE2_9BACI</name>
<dbReference type="RefSeq" id="WP_166639361.1">
    <property type="nucleotide sequence ID" value="NZ_SNYJ01000017.1"/>
</dbReference>
<organism evidence="5 6">
    <name type="scientific">Aureibacillus halotolerans</name>
    <dbReference type="NCBI Taxonomy" id="1508390"/>
    <lineage>
        <taxon>Bacteria</taxon>
        <taxon>Bacillati</taxon>
        <taxon>Bacillota</taxon>
        <taxon>Bacilli</taxon>
        <taxon>Bacillales</taxon>
        <taxon>Bacillaceae</taxon>
        <taxon>Aureibacillus</taxon>
    </lineage>
</organism>
<dbReference type="InterPro" id="IPR009057">
    <property type="entry name" value="Homeodomain-like_sf"/>
</dbReference>
<dbReference type="Proteomes" id="UP000295632">
    <property type="component" value="Unassembled WGS sequence"/>
</dbReference>
<dbReference type="PANTHER" id="PTHR43479:SF22">
    <property type="entry name" value="TRANSCRIPTIONAL REGULATOR, TETR FAMILY"/>
    <property type="match status" value="1"/>
</dbReference>
<evidence type="ECO:0000256" key="3">
    <source>
        <dbReference type="PROSITE-ProRule" id="PRU00335"/>
    </source>
</evidence>
<sequence>MEIKQRLIIREASALFAEQGYNDTSVDQIAKRAGMAKASFYKYFSKKEDILIASSVLFIEDLDASFQHLSNMEDLSQKERMINCTKVTLECMMRNQVHMLLFTSQELSVVERENITKSEIDIECGVDSFIHNGLLDIYGKDIEPFVSDLSFILRGIVIEYLRDFARYTGSFDSTQLATFVEQTTSMLVTGFRALGETYSPMLQSGQKDVGGPSNPFIMRILLREKMNSLENLLGHMPEKETFTSEAKQVMQDLKKELAQPKPRLGVIHAYSQFLGASEHLKTDADSLYALLRENGA</sequence>
<keyword evidence="2 3" id="KW-0238">DNA-binding</keyword>
<dbReference type="PROSITE" id="PS50977">
    <property type="entry name" value="HTH_TETR_2"/>
    <property type="match status" value="1"/>
</dbReference>
<dbReference type="EMBL" id="SNYJ01000017">
    <property type="protein sequence ID" value="TDQ36561.1"/>
    <property type="molecule type" value="Genomic_DNA"/>
</dbReference>
<reference evidence="5 6" key="1">
    <citation type="submission" date="2019-03" db="EMBL/GenBank/DDBJ databases">
        <title>Genomic Encyclopedia of Type Strains, Phase IV (KMG-IV): sequencing the most valuable type-strain genomes for metagenomic binning, comparative biology and taxonomic classification.</title>
        <authorList>
            <person name="Goeker M."/>
        </authorList>
    </citation>
    <scope>NUCLEOTIDE SEQUENCE [LARGE SCALE GENOMIC DNA]</scope>
    <source>
        <strain evidence="5 6">DSM 28697</strain>
    </source>
</reference>
<dbReference type="Pfam" id="PF00440">
    <property type="entry name" value="TetR_N"/>
    <property type="match status" value="1"/>
</dbReference>
<dbReference type="AlphaFoldDB" id="A0A4R6TTE2"/>
<gene>
    <name evidence="5" type="ORF">EV213_11725</name>
</gene>
<protein>
    <submittedName>
        <fullName evidence="5">TetR family transcriptional regulator</fullName>
    </submittedName>
</protein>
<proteinExistence type="predicted"/>
<feature type="DNA-binding region" description="H-T-H motif" evidence="3">
    <location>
        <begin position="25"/>
        <end position="44"/>
    </location>
</feature>
<keyword evidence="1" id="KW-0678">Repressor</keyword>
<dbReference type="SUPFAM" id="SSF46689">
    <property type="entry name" value="Homeodomain-like"/>
    <property type="match status" value="1"/>
</dbReference>
<dbReference type="InterPro" id="IPR001647">
    <property type="entry name" value="HTH_TetR"/>
</dbReference>
<evidence type="ECO:0000313" key="6">
    <source>
        <dbReference type="Proteomes" id="UP000295632"/>
    </source>
</evidence>
<dbReference type="GO" id="GO:0003677">
    <property type="term" value="F:DNA binding"/>
    <property type="evidence" value="ECO:0007669"/>
    <property type="project" value="UniProtKB-UniRule"/>
</dbReference>